<reference evidence="4 5" key="1">
    <citation type="journal article" date="2015" name="Genome Announc.">
        <title>Expanding the biotechnology potential of lactobacilli through comparative genomics of 213 strains and associated genera.</title>
        <authorList>
            <person name="Sun Z."/>
            <person name="Harris H.M."/>
            <person name="McCann A."/>
            <person name="Guo C."/>
            <person name="Argimon S."/>
            <person name="Zhang W."/>
            <person name="Yang X."/>
            <person name="Jeffery I.B."/>
            <person name="Cooney J.C."/>
            <person name="Kagawa T.F."/>
            <person name="Liu W."/>
            <person name="Song Y."/>
            <person name="Salvetti E."/>
            <person name="Wrobel A."/>
            <person name="Rasinkangas P."/>
            <person name="Parkhill J."/>
            <person name="Rea M.C."/>
            <person name="O'Sullivan O."/>
            <person name="Ritari J."/>
            <person name="Douillard F.P."/>
            <person name="Paul Ross R."/>
            <person name="Yang R."/>
            <person name="Briner A.E."/>
            <person name="Felis G.E."/>
            <person name="de Vos W.M."/>
            <person name="Barrangou R."/>
            <person name="Klaenhammer T.R."/>
            <person name="Caufield P.W."/>
            <person name="Cui Y."/>
            <person name="Zhang H."/>
            <person name="O'Toole P.W."/>
        </authorList>
    </citation>
    <scope>NUCLEOTIDE SEQUENCE [LARGE SCALE GENOMIC DNA]</scope>
    <source>
        <strain evidence="4 5">DSM 6629</strain>
    </source>
</reference>
<dbReference type="GeneID" id="75117156"/>
<evidence type="ECO:0000313" key="5">
    <source>
        <dbReference type="Proteomes" id="UP000051735"/>
    </source>
</evidence>
<keyword evidence="2" id="KW-0732">Signal</keyword>
<dbReference type="InterPro" id="IPR025711">
    <property type="entry name" value="PepSY"/>
</dbReference>
<feature type="domain" description="PepSY" evidence="3">
    <location>
        <begin position="146"/>
        <end position="201"/>
    </location>
</feature>
<comment type="caution">
    <text evidence="4">The sequence shown here is derived from an EMBL/GenBank/DDBJ whole genome shotgun (WGS) entry which is preliminary data.</text>
</comment>
<evidence type="ECO:0000256" key="2">
    <source>
        <dbReference type="SAM" id="SignalP"/>
    </source>
</evidence>
<evidence type="ECO:0000259" key="3">
    <source>
        <dbReference type="Pfam" id="PF03413"/>
    </source>
</evidence>
<feature type="signal peptide" evidence="2">
    <location>
        <begin position="1"/>
        <end position="17"/>
    </location>
</feature>
<keyword evidence="4" id="KW-0449">Lipoprotein</keyword>
<dbReference type="Gene3D" id="3.10.450.40">
    <property type="match status" value="2"/>
</dbReference>
<keyword evidence="5" id="KW-1185">Reference proteome</keyword>
<dbReference type="EMBL" id="AZGN01000055">
    <property type="protein sequence ID" value="KRM31352.1"/>
    <property type="molecule type" value="Genomic_DNA"/>
</dbReference>
<organism evidence="4 5">
    <name type="scientific">Lactobacillus intestinalis DSM 6629</name>
    <dbReference type="NCBI Taxonomy" id="1423761"/>
    <lineage>
        <taxon>Bacteria</taxon>
        <taxon>Bacillati</taxon>
        <taxon>Bacillota</taxon>
        <taxon>Bacilli</taxon>
        <taxon>Lactobacillales</taxon>
        <taxon>Lactobacillaceae</taxon>
        <taxon>Lactobacillus</taxon>
    </lineage>
</organism>
<feature type="compositionally biased region" description="Low complexity" evidence="1">
    <location>
        <begin position="25"/>
        <end position="48"/>
    </location>
</feature>
<dbReference type="Pfam" id="PF03413">
    <property type="entry name" value="PepSY"/>
    <property type="match status" value="2"/>
</dbReference>
<evidence type="ECO:0000313" key="4">
    <source>
        <dbReference type="EMBL" id="KRM31352.1"/>
    </source>
</evidence>
<feature type="chain" id="PRO_5047012318" evidence="2">
    <location>
        <begin position="18"/>
        <end position="205"/>
    </location>
</feature>
<feature type="region of interest" description="Disordered" evidence="1">
    <location>
        <begin position="25"/>
        <end position="57"/>
    </location>
</feature>
<protein>
    <submittedName>
        <fullName evidence="4">Lipoprotein</fullName>
    </submittedName>
</protein>
<dbReference type="RefSeq" id="WP_057811651.1">
    <property type="nucleotide sequence ID" value="NZ_AZGN01000055.1"/>
</dbReference>
<accession>A0ABR5PP20</accession>
<name>A0ABR5PP20_9LACO</name>
<dbReference type="PROSITE" id="PS51257">
    <property type="entry name" value="PROKAR_LIPOPROTEIN"/>
    <property type="match status" value="1"/>
</dbReference>
<evidence type="ECO:0000256" key="1">
    <source>
        <dbReference type="SAM" id="MobiDB-lite"/>
    </source>
</evidence>
<sequence length="205" mass="22987">MSKITTFGKVTASIALASLMLAGCSSNNDSSQSNSSTKNSSKVSSTKSQTKKAVKENTTKLKTQEINLSQSEALNKFNEQFKDKKIKEIDLELENNKYIYKIDGFDMNKEYTVNIDANSGKILNTHSEKLDLDEHLQKGINLDKTISREEASKIAEKHATGTSQEWKLEQDNNQTIWEVKVVSANKETDVKIDAINKKVLHVEKD</sequence>
<dbReference type="Proteomes" id="UP000051735">
    <property type="component" value="Unassembled WGS sequence"/>
</dbReference>
<feature type="domain" description="PepSY" evidence="3">
    <location>
        <begin position="68"/>
        <end position="125"/>
    </location>
</feature>
<proteinExistence type="predicted"/>
<gene>
    <name evidence="4" type="ORF">FC44_GL000587</name>
</gene>